<keyword evidence="2" id="KW-1133">Transmembrane helix</keyword>
<dbReference type="InterPro" id="IPR007074">
    <property type="entry name" value="LicD/FKTN/FKRP_NTP_transf"/>
</dbReference>
<evidence type="ECO:0000256" key="2">
    <source>
        <dbReference type="SAM" id="Phobius"/>
    </source>
</evidence>
<comment type="caution">
    <text evidence="4">The sequence shown here is derived from an EMBL/GenBank/DDBJ whole genome shotgun (WGS) entry which is preliminary data.</text>
</comment>
<keyword evidence="2" id="KW-0472">Membrane</keyword>
<feature type="region of interest" description="Disordered" evidence="1">
    <location>
        <begin position="308"/>
        <end position="337"/>
    </location>
</feature>
<feature type="transmembrane region" description="Helical" evidence="2">
    <location>
        <begin position="29"/>
        <end position="47"/>
    </location>
</feature>
<sequence length="416" mass="48269">MRIMDGSVWIKYHGLFCKSISPIKRMIRSCLPITILTLSLCLLLWFITQGGLIFNRRLHYPSWRSSDQMPHLQNKHLIIKVLCEAHNQSRHLCCSSASVVNHTVQSWFQCIRGRDLYTTNDTGLNILEDSYHKWAKYHPPQYKMSEHYYLPASHDHAMDSLKRITCSVAEGMRNITYHMLRYWTDFARIHNIVWWITYGTLLGSVRDQDFIPYDHDIDIAVLDVYEPVLNSLAVQRTKINHEKIQLVTRQRHFCPFDHGIRLDCNGKLVNAQLDRCSICTPLGRLITGKKGYVDLFITRFVNREQRQTTVRQHGIRGTTNDQSNRDTYDNADDDGDEDTNQNLISLLDASVDVDKGRIFSYSLKTIFPLSTCLFMGLHLPCPRDPLVVLKNTYGANFMKPVKLCNTTTGRWVTSRR</sequence>
<accession>A0A4E0RYC2</accession>
<dbReference type="AlphaFoldDB" id="A0A4E0RYC2"/>
<feature type="domain" description="LicD/FKTN/FKRP nucleotidyltransferase" evidence="3">
    <location>
        <begin position="188"/>
        <end position="221"/>
    </location>
</feature>
<organism evidence="4 5">
    <name type="scientific">Fasciola hepatica</name>
    <name type="common">Liver fluke</name>
    <dbReference type="NCBI Taxonomy" id="6192"/>
    <lineage>
        <taxon>Eukaryota</taxon>
        <taxon>Metazoa</taxon>
        <taxon>Spiralia</taxon>
        <taxon>Lophotrochozoa</taxon>
        <taxon>Platyhelminthes</taxon>
        <taxon>Trematoda</taxon>
        <taxon>Digenea</taxon>
        <taxon>Plagiorchiida</taxon>
        <taxon>Echinostomata</taxon>
        <taxon>Echinostomatoidea</taxon>
        <taxon>Fasciolidae</taxon>
        <taxon>Fasciola</taxon>
    </lineage>
</organism>
<dbReference type="Proteomes" id="UP000230066">
    <property type="component" value="Unassembled WGS sequence"/>
</dbReference>
<dbReference type="EMBL" id="JXXN02001984">
    <property type="protein sequence ID" value="THD23722.1"/>
    <property type="molecule type" value="Genomic_DNA"/>
</dbReference>
<name>A0A4E0RYC2_FASHE</name>
<proteinExistence type="predicted"/>
<dbReference type="InterPro" id="IPR052942">
    <property type="entry name" value="LPS_cholinephosphotransferase"/>
</dbReference>
<gene>
    <name evidence="4" type="ORF">D915_005636</name>
</gene>
<dbReference type="Pfam" id="PF04991">
    <property type="entry name" value="LicD"/>
    <property type="match status" value="1"/>
</dbReference>
<feature type="compositionally biased region" description="Polar residues" evidence="1">
    <location>
        <begin position="308"/>
        <end position="322"/>
    </location>
</feature>
<evidence type="ECO:0000313" key="5">
    <source>
        <dbReference type="Proteomes" id="UP000230066"/>
    </source>
</evidence>
<dbReference type="PANTHER" id="PTHR43404">
    <property type="entry name" value="LIPOPOLYSACCHARIDE CHOLINEPHOSPHOTRANSFERASE LICD"/>
    <property type="match status" value="1"/>
</dbReference>
<protein>
    <recommendedName>
        <fullName evidence="3">LicD/FKTN/FKRP nucleotidyltransferase domain-containing protein</fullName>
    </recommendedName>
</protein>
<dbReference type="PANTHER" id="PTHR43404:SF2">
    <property type="entry name" value="LIPOPOLYSACCHARIDE CHOLINEPHOSPHOTRANSFERASE LICD"/>
    <property type="match status" value="1"/>
</dbReference>
<keyword evidence="2" id="KW-0812">Transmembrane</keyword>
<reference evidence="4" key="1">
    <citation type="submission" date="2019-03" db="EMBL/GenBank/DDBJ databases">
        <title>Improved annotation for the trematode Fasciola hepatica.</title>
        <authorList>
            <person name="Choi Y.-J."/>
            <person name="Martin J."/>
            <person name="Mitreva M."/>
        </authorList>
    </citation>
    <scope>NUCLEOTIDE SEQUENCE [LARGE SCALE GENOMIC DNA]</scope>
</reference>
<evidence type="ECO:0000259" key="3">
    <source>
        <dbReference type="Pfam" id="PF04991"/>
    </source>
</evidence>
<evidence type="ECO:0000256" key="1">
    <source>
        <dbReference type="SAM" id="MobiDB-lite"/>
    </source>
</evidence>
<dbReference type="GO" id="GO:0009100">
    <property type="term" value="P:glycoprotein metabolic process"/>
    <property type="evidence" value="ECO:0007669"/>
    <property type="project" value="UniProtKB-ARBA"/>
</dbReference>
<keyword evidence="5" id="KW-1185">Reference proteome</keyword>
<evidence type="ECO:0000313" key="4">
    <source>
        <dbReference type="EMBL" id="THD23722.1"/>
    </source>
</evidence>